<feature type="region of interest" description="Disordered" evidence="1">
    <location>
        <begin position="23"/>
        <end position="55"/>
    </location>
</feature>
<dbReference type="Proteomes" id="UP000015105">
    <property type="component" value="Chromosome 6D"/>
</dbReference>
<protein>
    <submittedName>
        <fullName evidence="2">Uncharacterized protein</fullName>
    </submittedName>
</protein>
<proteinExistence type="predicted"/>
<evidence type="ECO:0000256" key="1">
    <source>
        <dbReference type="SAM" id="MobiDB-lite"/>
    </source>
</evidence>
<keyword evidence="3" id="KW-1185">Reference proteome</keyword>
<reference evidence="3" key="2">
    <citation type="journal article" date="2017" name="Nat. Plants">
        <title>The Aegilops tauschii genome reveals multiple impacts of transposons.</title>
        <authorList>
            <person name="Zhao G."/>
            <person name="Zou C."/>
            <person name="Li K."/>
            <person name="Wang K."/>
            <person name="Li T."/>
            <person name="Gao L."/>
            <person name="Zhang X."/>
            <person name="Wang H."/>
            <person name="Yang Z."/>
            <person name="Liu X."/>
            <person name="Jiang W."/>
            <person name="Mao L."/>
            <person name="Kong X."/>
            <person name="Jiao Y."/>
            <person name="Jia J."/>
        </authorList>
    </citation>
    <scope>NUCLEOTIDE SEQUENCE [LARGE SCALE GENOMIC DNA]</scope>
    <source>
        <strain evidence="3">cv. AL8/78</strain>
    </source>
</reference>
<reference evidence="2" key="5">
    <citation type="journal article" date="2021" name="G3 (Bethesda)">
        <title>Aegilops tauschii genome assembly Aet v5.0 features greater sequence contiguity and improved annotation.</title>
        <authorList>
            <person name="Wang L."/>
            <person name="Zhu T."/>
            <person name="Rodriguez J.C."/>
            <person name="Deal K.R."/>
            <person name="Dubcovsky J."/>
            <person name="McGuire P.E."/>
            <person name="Lux T."/>
            <person name="Spannagl M."/>
            <person name="Mayer K.F.X."/>
            <person name="Baldrich P."/>
            <person name="Meyers B.C."/>
            <person name="Huo N."/>
            <person name="Gu Y.Q."/>
            <person name="Zhou H."/>
            <person name="Devos K.M."/>
            <person name="Bennetzen J.L."/>
            <person name="Unver T."/>
            <person name="Budak H."/>
            <person name="Gulick P.J."/>
            <person name="Galiba G."/>
            <person name="Kalapos B."/>
            <person name="Nelson D.R."/>
            <person name="Li P."/>
            <person name="You F.M."/>
            <person name="Luo M.C."/>
            <person name="Dvorak J."/>
        </authorList>
    </citation>
    <scope>NUCLEOTIDE SEQUENCE [LARGE SCALE GENOMIC DNA]</scope>
    <source>
        <strain evidence="2">cv. AL8/78</strain>
    </source>
</reference>
<dbReference type="EnsemblPlants" id="AET6Gv20889700.1">
    <property type="protein sequence ID" value="AET6Gv20889700.1"/>
    <property type="gene ID" value="AET6Gv20889700"/>
</dbReference>
<organism evidence="2 3">
    <name type="scientific">Aegilops tauschii subsp. strangulata</name>
    <name type="common">Goatgrass</name>
    <dbReference type="NCBI Taxonomy" id="200361"/>
    <lineage>
        <taxon>Eukaryota</taxon>
        <taxon>Viridiplantae</taxon>
        <taxon>Streptophyta</taxon>
        <taxon>Embryophyta</taxon>
        <taxon>Tracheophyta</taxon>
        <taxon>Spermatophyta</taxon>
        <taxon>Magnoliopsida</taxon>
        <taxon>Liliopsida</taxon>
        <taxon>Poales</taxon>
        <taxon>Poaceae</taxon>
        <taxon>BOP clade</taxon>
        <taxon>Pooideae</taxon>
        <taxon>Triticodae</taxon>
        <taxon>Triticeae</taxon>
        <taxon>Triticinae</taxon>
        <taxon>Aegilops</taxon>
    </lineage>
</organism>
<dbReference type="AlphaFoldDB" id="A0A453PWK8"/>
<sequence>KLGTWFLVAEWLRIQRPRPGHVALPVRIPGPGSRQQNRTSIAKSVQQDKLSSDGDSKAIAIHPCSALIPDHPRPILRALQLSPHADG</sequence>
<name>A0A453PWK8_AEGTS</name>
<evidence type="ECO:0000313" key="3">
    <source>
        <dbReference type="Proteomes" id="UP000015105"/>
    </source>
</evidence>
<reference evidence="2" key="3">
    <citation type="journal article" date="2017" name="Nature">
        <title>Genome sequence of the progenitor of the wheat D genome Aegilops tauschii.</title>
        <authorList>
            <person name="Luo M.C."/>
            <person name="Gu Y.Q."/>
            <person name="Puiu D."/>
            <person name="Wang H."/>
            <person name="Twardziok S.O."/>
            <person name="Deal K.R."/>
            <person name="Huo N."/>
            <person name="Zhu T."/>
            <person name="Wang L."/>
            <person name="Wang Y."/>
            <person name="McGuire P.E."/>
            <person name="Liu S."/>
            <person name="Long H."/>
            <person name="Ramasamy R.K."/>
            <person name="Rodriguez J.C."/>
            <person name="Van S.L."/>
            <person name="Yuan L."/>
            <person name="Wang Z."/>
            <person name="Xia Z."/>
            <person name="Xiao L."/>
            <person name="Anderson O.D."/>
            <person name="Ouyang S."/>
            <person name="Liang Y."/>
            <person name="Zimin A.V."/>
            <person name="Pertea G."/>
            <person name="Qi P."/>
            <person name="Bennetzen J.L."/>
            <person name="Dai X."/>
            <person name="Dawson M.W."/>
            <person name="Muller H.G."/>
            <person name="Kugler K."/>
            <person name="Rivarola-Duarte L."/>
            <person name="Spannagl M."/>
            <person name="Mayer K.F.X."/>
            <person name="Lu F.H."/>
            <person name="Bevan M.W."/>
            <person name="Leroy P."/>
            <person name="Li P."/>
            <person name="You F.M."/>
            <person name="Sun Q."/>
            <person name="Liu Z."/>
            <person name="Lyons E."/>
            <person name="Wicker T."/>
            <person name="Salzberg S.L."/>
            <person name="Devos K.M."/>
            <person name="Dvorak J."/>
        </authorList>
    </citation>
    <scope>NUCLEOTIDE SEQUENCE [LARGE SCALE GENOMIC DNA]</scope>
    <source>
        <strain evidence="2">cv. AL8/78</strain>
    </source>
</reference>
<accession>A0A453PWK8</accession>
<dbReference type="Gramene" id="AET6Gv20889700.1">
    <property type="protein sequence ID" value="AET6Gv20889700.1"/>
    <property type="gene ID" value="AET6Gv20889700"/>
</dbReference>
<feature type="compositionally biased region" description="Polar residues" evidence="1">
    <location>
        <begin position="33"/>
        <end position="49"/>
    </location>
</feature>
<reference evidence="3" key="1">
    <citation type="journal article" date="2014" name="Science">
        <title>Ancient hybridizations among the ancestral genomes of bread wheat.</title>
        <authorList>
            <consortium name="International Wheat Genome Sequencing Consortium,"/>
            <person name="Marcussen T."/>
            <person name="Sandve S.R."/>
            <person name="Heier L."/>
            <person name="Spannagl M."/>
            <person name="Pfeifer M."/>
            <person name="Jakobsen K.S."/>
            <person name="Wulff B.B."/>
            <person name="Steuernagel B."/>
            <person name="Mayer K.F."/>
            <person name="Olsen O.A."/>
        </authorList>
    </citation>
    <scope>NUCLEOTIDE SEQUENCE [LARGE SCALE GENOMIC DNA]</scope>
    <source>
        <strain evidence="3">cv. AL8/78</strain>
    </source>
</reference>
<evidence type="ECO:0000313" key="2">
    <source>
        <dbReference type="EnsemblPlants" id="AET6Gv20889700.1"/>
    </source>
</evidence>
<reference evidence="2" key="4">
    <citation type="submission" date="2019-03" db="UniProtKB">
        <authorList>
            <consortium name="EnsemblPlants"/>
        </authorList>
    </citation>
    <scope>IDENTIFICATION</scope>
</reference>